<proteinExistence type="predicted"/>
<dbReference type="Proteomes" id="UP001201163">
    <property type="component" value="Unassembled WGS sequence"/>
</dbReference>
<organism evidence="1 2">
    <name type="scientific">Lactarius akahatsu</name>
    <dbReference type="NCBI Taxonomy" id="416441"/>
    <lineage>
        <taxon>Eukaryota</taxon>
        <taxon>Fungi</taxon>
        <taxon>Dikarya</taxon>
        <taxon>Basidiomycota</taxon>
        <taxon>Agaricomycotina</taxon>
        <taxon>Agaricomycetes</taxon>
        <taxon>Russulales</taxon>
        <taxon>Russulaceae</taxon>
        <taxon>Lactarius</taxon>
    </lineage>
</organism>
<dbReference type="EMBL" id="JAKELL010000005">
    <property type="protein sequence ID" value="KAH8998479.1"/>
    <property type="molecule type" value="Genomic_DNA"/>
</dbReference>
<evidence type="ECO:0000313" key="2">
    <source>
        <dbReference type="Proteomes" id="UP001201163"/>
    </source>
</evidence>
<sequence>MTTPFEFNAMRASLDQDLAARTLTALQKAQYQHLKGLVDGGKEGWVEIVVVPSGGVRGLRKAYMTGVAIQQVGGFSFPINPMSHWFPPLTRPAMACLWNRFGRQLSAIRDVAPISALTSI</sequence>
<dbReference type="AlphaFoldDB" id="A0AAD4QGX3"/>
<protein>
    <submittedName>
        <fullName evidence="1">Uncharacterized protein</fullName>
    </submittedName>
</protein>
<accession>A0AAD4QGX3</accession>
<keyword evidence="2" id="KW-1185">Reference proteome</keyword>
<name>A0AAD4QGX3_9AGAM</name>
<evidence type="ECO:0000313" key="1">
    <source>
        <dbReference type="EMBL" id="KAH8998479.1"/>
    </source>
</evidence>
<comment type="caution">
    <text evidence="1">The sequence shown here is derived from an EMBL/GenBank/DDBJ whole genome shotgun (WGS) entry which is preliminary data.</text>
</comment>
<reference evidence="1" key="1">
    <citation type="submission" date="2022-01" db="EMBL/GenBank/DDBJ databases">
        <title>Comparative genomics reveals a dynamic genome evolution in the ectomycorrhizal milk-cap (Lactarius) mushrooms.</title>
        <authorList>
            <consortium name="DOE Joint Genome Institute"/>
            <person name="Lebreton A."/>
            <person name="Tang N."/>
            <person name="Kuo A."/>
            <person name="LaButti K."/>
            <person name="Drula E."/>
            <person name="Barry K."/>
            <person name="Clum A."/>
            <person name="Lipzen A."/>
            <person name="Mousain D."/>
            <person name="Ng V."/>
            <person name="Wang R."/>
            <person name="Wang X."/>
            <person name="Dai Y."/>
            <person name="Henrissat B."/>
            <person name="Grigoriev I.V."/>
            <person name="Guerin-Laguette A."/>
            <person name="Yu F."/>
            <person name="Martin F.M."/>
        </authorList>
    </citation>
    <scope>NUCLEOTIDE SEQUENCE</scope>
    <source>
        <strain evidence="1">QP</strain>
    </source>
</reference>
<gene>
    <name evidence="1" type="ORF">EDB92DRAFT_1835405</name>
</gene>